<gene>
    <name evidence="6" type="ORF">NHP190012_16750</name>
</gene>
<dbReference type="InterPro" id="IPR006597">
    <property type="entry name" value="Sel1-like"/>
</dbReference>
<dbReference type="EC" id="3.5.2.6" evidence="2"/>
<reference evidence="6 7" key="1">
    <citation type="submission" date="2021-07" db="EMBL/GenBank/DDBJ databases">
        <title>Novel Helicobacter sp. Isolated from a cat.</title>
        <authorList>
            <person name="Rimbara E."/>
            <person name="Suzuki M."/>
        </authorList>
    </citation>
    <scope>NUCLEOTIDE SEQUENCE [LARGE SCALE GENOMIC DNA]</scope>
    <source>
        <strain evidence="7">NHP19-012</strain>
        <plasmid evidence="6 7">pNHP190012_2</plasmid>
    </source>
</reference>
<keyword evidence="3" id="KW-1015">Disulfide bond</keyword>
<dbReference type="Proteomes" id="UP000826146">
    <property type="component" value="Plasmid pNHP190012_2"/>
</dbReference>
<organism evidence="6 7">
    <name type="scientific">Helicobacter gastrofelis</name>
    <dbReference type="NCBI Taxonomy" id="2849642"/>
    <lineage>
        <taxon>Bacteria</taxon>
        <taxon>Pseudomonadati</taxon>
        <taxon>Campylobacterota</taxon>
        <taxon>Epsilonproteobacteria</taxon>
        <taxon>Campylobacterales</taxon>
        <taxon>Helicobacteraceae</taxon>
        <taxon>Helicobacter</taxon>
    </lineage>
</organism>
<keyword evidence="5" id="KW-0732">Signal</keyword>
<evidence type="ECO:0000313" key="7">
    <source>
        <dbReference type="Proteomes" id="UP000826146"/>
    </source>
</evidence>
<name>A0ABM7SK73_9HELI</name>
<dbReference type="PANTHER" id="PTHR11102">
    <property type="entry name" value="SEL-1-LIKE PROTEIN"/>
    <property type="match status" value="1"/>
</dbReference>
<dbReference type="InterPro" id="IPR050767">
    <property type="entry name" value="Sel1_AlgK"/>
</dbReference>
<dbReference type="PANTHER" id="PTHR11102:SF147">
    <property type="entry name" value="SEL1L ADAPTOR SUBUNIT OF ERAD E3 UBIQUITIN LIGASE"/>
    <property type="match status" value="1"/>
</dbReference>
<comment type="catalytic activity">
    <reaction evidence="1">
        <text>a beta-lactam + H2O = a substituted beta-amino acid</text>
        <dbReference type="Rhea" id="RHEA:20401"/>
        <dbReference type="ChEBI" id="CHEBI:15377"/>
        <dbReference type="ChEBI" id="CHEBI:35627"/>
        <dbReference type="ChEBI" id="CHEBI:140347"/>
        <dbReference type="EC" id="3.5.2.6"/>
    </reaction>
</comment>
<dbReference type="Gene3D" id="1.25.40.10">
    <property type="entry name" value="Tetratricopeptide repeat domain"/>
    <property type="match status" value="2"/>
</dbReference>
<evidence type="ECO:0000256" key="4">
    <source>
        <dbReference type="ARBA" id="ARBA00023251"/>
    </source>
</evidence>
<geneLocation type="plasmid" evidence="6 7">
    <name>pNHP190012_2</name>
</geneLocation>
<keyword evidence="7" id="KW-1185">Reference proteome</keyword>
<feature type="chain" id="PRO_5047356191" description="beta-lactamase" evidence="5">
    <location>
        <begin position="25"/>
        <end position="202"/>
    </location>
</feature>
<protein>
    <recommendedName>
        <fullName evidence="2">beta-lactamase</fullName>
        <ecNumber evidence="2">3.5.2.6</ecNumber>
    </recommendedName>
</protein>
<dbReference type="InterPro" id="IPR011990">
    <property type="entry name" value="TPR-like_helical_dom_sf"/>
</dbReference>
<keyword evidence="6" id="KW-0614">Plasmid</keyword>
<keyword evidence="4" id="KW-0046">Antibiotic resistance</keyword>
<evidence type="ECO:0000256" key="3">
    <source>
        <dbReference type="ARBA" id="ARBA00023157"/>
    </source>
</evidence>
<dbReference type="SUPFAM" id="SSF81901">
    <property type="entry name" value="HCP-like"/>
    <property type="match status" value="1"/>
</dbReference>
<proteinExistence type="predicted"/>
<accession>A0ABM7SK73</accession>
<dbReference type="Pfam" id="PF08238">
    <property type="entry name" value="Sel1"/>
    <property type="match status" value="5"/>
</dbReference>
<evidence type="ECO:0000313" key="6">
    <source>
        <dbReference type="EMBL" id="BCZ20033.1"/>
    </source>
</evidence>
<evidence type="ECO:0000256" key="2">
    <source>
        <dbReference type="ARBA" id="ARBA00012865"/>
    </source>
</evidence>
<dbReference type="RefSeq" id="WP_221272681.1">
    <property type="nucleotide sequence ID" value="NZ_AP024821.1"/>
</dbReference>
<dbReference type="SMART" id="SM00671">
    <property type="entry name" value="SEL1"/>
    <property type="match status" value="4"/>
</dbReference>
<evidence type="ECO:0000256" key="5">
    <source>
        <dbReference type="SAM" id="SignalP"/>
    </source>
</evidence>
<evidence type="ECO:0000256" key="1">
    <source>
        <dbReference type="ARBA" id="ARBA00001526"/>
    </source>
</evidence>
<dbReference type="EMBL" id="AP024821">
    <property type="protein sequence ID" value="BCZ20033.1"/>
    <property type="molecule type" value="Genomic_DNA"/>
</dbReference>
<feature type="signal peptide" evidence="5">
    <location>
        <begin position="1"/>
        <end position="24"/>
    </location>
</feature>
<sequence length="202" mass="21911">MKSVFKRLVGVVLLGAVCVGGVYANGEADQYFDIANKAYGEKNYAKALEYFQKAADMGNADGYNNLGSMYANGTGVPQDYKKAMQYYQKAGDMGNASAYASLGFMYRDGKSVAKNTKSTKNTEEALLDNLLYAPGQKEAAKALQYFQKAADMGNAEGFLGLASMYQMGWGVVQDEQKERSYEQKACDMGNSDACDALAKSHP</sequence>